<dbReference type="STRING" id="599839.J4HWK2"/>
<evidence type="ECO:0000259" key="8">
    <source>
        <dbReference type="SMART" id="SM00014"/>
    </source>
</evidence>
<dbReference type="PANTHER" id="PTHR10165:SF35">
    <property type="entry name" value="RE23632P"/>
    <property type="match status" value="1"/>
</dbReference>
<keyword evidence="5 7" id="KW-0472">Membrane</keyword>
<keyword evidence="3 7" id="KW-0812">Transmembrane</keyword>
<dbReference type="InterPro" id="IPR000326">
    <property type="entry name" value="PAP2/HPO"/>
</dbReference>
<dbReference type="Gene3D" id="1.20.144.10">
    <property type="entry name" value="Phosphatidic acid phosphatase type 2/haloperoxidase"/>
    <property type="match status" value="1"/>
</dbReference>
<dbReference type="InterPro" id="IPR036938">
    <property type="entry name" value="PAP2/HPO_sf"/>
</dbReference>
<proteinExistence type="inferred from homology"/>
<dbReference type="GO" id="GO:0008195">
    <property type="term" value="F:phosphatidate phosphatase activity"/>
    <property type="evidence" value="ECO:0007669"/>
    <property type="project" value="TreeGrafter"/>
</dbReference>
<evidence type="ECO:0000256" key="3">
    <source>
        <dbReference type="ARBA" id="ARBA00022692"/>
    </source>
</evidence>
<reference evidence="9 10" key="1">
    <citation type="journal article" date="2012" name="Appl. Environ. Microbiol.">
        <title>Short-read sequencing for genomic analysis of the brown rot fungus Fibroporia radiculosa.</title>
        <authorList>
            <person name="Tang J.D."/>
            <person name="Perkins A.D."/>
            <person name="Sonstegard T.S."/>
            <person name="Schroeder S.G."/>
            <person name="Burgess S.C."/>
            <person name="Diehl S.V."/>
        </authorList>
    </citation>
    <scope>NUCLEOTIDE SEQUENCE [LARGE SCALE GENOMIC DNA]</scope>
    <source>
        <strain evidence="9 10">TFFH 294</strain>
    </source>
</reference>
<keyword evidence="10" id="KW-1185">Reference proteome</keyword>
<dbReference type="PANTHER" id="PTHR10165">
    <property type="entry name" value="LIPID PHOSPHATE PHOSPHATASE"/>
    <property type="match status" value="1"/>
</dbReference>
<dbReference type="FunCoup" id="J4HWK2">
    <property type="interactions" value="65"/>
</dbReference>
<feature type="transmembrane region" description="Helical" evidence="7">
    <location>
        <begin position="190"/>
        <end position="210"/>
    </location>
</feature>
<evidence type="ECO:0000256" key="6">
    <source>
        <dbReference type="SAM" id="MobiDB-lite"/>
    </source>
</evidence>
<dbReference type="OrthoDB" id="8907274at2759"/>
<dbReference type="SMART" id="SM00014">
    <property type="entry name" value="acidPPc"/>
    <property type="match status" value="1"/>
</dbReference>
<organism evidence="9 10">
    <name type="scientific">Fibroporia radiculosa</name>
    <dbReference type="NCBI Taxonomy" id="599839"/>
    <lineage>
        <taxon>Eukaryota</taxon>
        <taxon>Fungi</taxon>
        <taxon>Dikarya</taxon>
        <taxon>Basidiomycota</taxon>
        <taxon>Agaricomycotina</taxon>
        <taxon>Agaricomycetes</taxon>
        <taxon>Polyporales</taxon>
        <taxon>Fibroporiaceae</taxon>
        <taxon>Fibroporia</taxon>
    </lineage>
</organism>
<dbReference type="CDD" id="cd03390">
    <property type="entry name" value="PAP2_containing_1_like"/>
    <property type="match status" value="1"/>
</dbReference>
<dbReference type="InterPro" id="IPR043216">
    <property type="entry name" value="PAP-like"/>
</dbReference>
<accession>J4HWK2</accession>
<feature type="compositionally biased region" description="Basic and acidic residues" evidence="6">
    <location>
        <begin position="279"/>
        <end position="302"/>
    </location>
</feature>
<evidence type="ECO:0000313" key="9">
    <source>
        <dbReference type="EMBL" id="CCM02407.1"/>
    </source>
</evidence>
<evidence type="ECO:0000256" key="2">
    <source>
        <dbReference type="ARBA" id="ARBA00008816"/>
    </source>
</evidence>
<name>J4HWK2_9APHY</name>
<evidence type="ECO:0000256" key="1">
    <source>
        <dbReference type="ARBA" id="ARBA00004141"/>
    </source>
</evidence>
<protein>
    <recommendedName>
        <fullName evidence="8">Phosphatidic acid phosphatase type 2/haloperoxidase domain-containing protein</fullName>
    </recommendedName>
</protein>
<feature type="transmembrane region" description="Helical" evidence="7">
    <location>
        <begin position="222"/>
        <end position="241"/>
    </location>
</feature>
<dbReference type="GeneID" id="24097318"/>
<comment type="subcellular location">
    <subcellularLocation>
        <location evidence="1">Membrane</location>
        <topology evidence="1">Multi-pass membrane protein</topology>
    </subcellularLocation>
</comment>
<feature type="region of interest" description="Disordered" evidence="6">
    <location>
        <begin position="268"/>
        <end position="312"/>
    </location>
</feature>
<evidence type="ECO:0000256" key="7">
    <source>
        <dbReference type="SAM" id="Phobius"/>
    </source>
</evidence>
<dbReference type="Proteomes" id="UP000006352">
    <property type="component" value="Unassembled WGS sequence"/>
</dbReference>
<evidence type="ECO:0000256" key="5">
    <source>
        <dbReference type="ARBA" id="ARBA00023136"/>
    </source>
</evidence>
<dbReference type="EMBL" id="HE797078">
    <property type="protein sequence ID" value="CCM02407.1"/>
    <property type="molecule type" value="Genomic_DNA"/>
</dbReference>
<dbReference type="GO" id="GO:0046839">
    <property type="term" value="P:phospholipid dephosphorylation"/>
    <property type="evidence" value="ECO:0007669"/>
    <property type="project" value="TreeGrafter"/>
</dbReference>
<evidence type="ECO:0000256" key="4">
    <source>
        <dbReference type="ARBA" id="ARBA00022989"/>
    </source>
</evidence>
<evidence type="ECO:0000313" key="10">
    <source>
        <dbReference type="Proteomes" id="UP000006352"/>
    </source>
</evidence>
<feature type="domain" description="Phosphatidic acid phosphatase type 2/haloperoxidase" evidence="8">
    <location>
        <begin position="94"/>
        <end position="237"/>
    </location>
</feature>
<keyword evidence="4 7" id="KW-1133">Transmembrane helix</keyword>
<dbReference type="SUPFAM" id="SSF48317">
    <property type="entry name" value="Acid phosphatase/Vanadium-dependent haloperoxidase"/>
    <property type="match status" value="1"/>
</dbReference>
<dbReference type="AlphaFoldDB" id="J4HWK2"/>
<gene>
    <name evidence="9" type="ORF">FIBRA_04505</name>
</gene>
<dbReference type="GO" id="GO:0006644">
    <property type="term" value="P:phospholipid metabolic process"/>
    <property type="evidence" value="ECO:0007669"/>
    <property type="project" value="InterPro"/>
</dbReference>
<feature type="transmembrane region" description="Helical" evidence="7">
    <location>
        <begin position="159"/>
        <end position="178"/>
    </location>
</feature>
<dbReference type="HOGENOM" id="CLU_021458_6_0_1"/>
<comment type="similarity">
    <text evidence="2">Belongs to the PA-phosphatase related phosphoesterase family.</text>
</comment>
<dbReference type="Pfam" id="PF01569">
    <property type="entry name" value="PAP2"/>
    <property type="match status" value="1"/>
</dbReference>
<feature type="transmembrane region" description="Helical" evidence="7">
    <location>
        <begin position="12"/>
        <end position="31"/>
    </location>
</feature>
<feature type="transmembrane region" description="Helical" evidence="7">
    <location>
        <begin position="61"/>
        <end position="81"/>
    </location>
</feature>
<dbReference type="RefSeq" id="XP_012181690.1">
    <property type="nucleotide sequence ID" value="XM_012326300.1"/>
</dbReference>
<sequence length="312" mass="34659">MTDSRRRRQLIHSYAPDWAVTAILGILVIAVDEVNGFKRDFSLQDSSLYHPYAVHERVPPVALYMLCGFAPFAFQCVINYLTLRSWWDAHNSTLGLVLSLALTGAITEFVKLTVGRPRPDLIARCIPQAGAVDPPYGLSTYAICTQTDSYLMRDGWKSFPSGHASLSFAGLGFLSFYLSGKIHLFDRRGCAPKVWAALTPLSVAALVAISRTMDYRHHATDVIAGALLGIAGAYFAYRQYYPSLASELSHRPYSPRVKREVLLPLHQRGESQSTSLSDSELRELANETAPRDEQGHELWKDDEVAESVQPAL</sequence>
<dbReference type="InParanoid" id="J4HWK2"/>
<dbReference type="GO" id="GO:0016020">
    <property type="term" value="C:membrane"/>
    <property type="evidence" value="ECO:0007669"/>
    <property type="project" value="UniProtKB-SubCell"/>
</dbReference>